<evidence type="ECO:0000313" key="2">
    <source>
        <dbReference type="EMBL" id="JAT27201.1"/>
    </source>
</evidence>
<evidence type="ECO:0000256" key="1">
    <source>
        <dbReference type="SAM" id="MobiDB-lite"/>
    </source>
</evidence>
<dbReference type="EMBL" id="GEBQ01012776">
    <property type="protein sequence ID" value="JAT27201.1"/>
    <property type="molecule type" value="Transcribed_RNA"/>
</dbReference>
<feature type="non-terminal residue" evidence="2">
    <location>
        <position position="1"/>
    </location>
</feature>
<gene>
    <name evidence="2" type="ORF">g.2677</name>
</gene>
<name>A0A1B6LU56_9HEMI</name>
<feature type="region of interest" description="Disordered" evidence="1">
    <location>
        <begin position="98"/>
        <end position="118"/>
    </location>
</feature>
<proteinExistence type="predicted"/>
<protein>
    <submittedName>
        <fullName evidence="2">Uncharacterized protein</fullName>
    </submittedName>
</protein>
<organism evidence="2">
    <name type="scientific">Graphocephala atropunctata</name>
    <dbReference type="NCBI Taxonomy" id="36148"/>
    <lineage>
        <taxon>Eukaryota</taxon>
        <taxon>Metazoa</taxon>
        <taxon>Ecdysozoa</taxon>
        <taxon>Arthropoda</taxon>
        <taxon>Hexapoda</taxon>
        <taxon>Insecta</taxon>
        <taxon>Pterygota</taxon>
        <taxon>Neoptera</taxon>
        <taxon>Paraneoptera</taxon>
        <taxon>Hemiptera</taxon>
        <taxon>Auchenorrhyncha</taxon>
        <taxon>Membracoidea</taxon>
        <taxon>Cicadellidae</taxon>
        <taxon>Cicadellinae</taxon>
        <taxon>Cicadellini</taxon>
        <taxon>Graphocephala</taxon>
    </lineage>
</organism>
<accession>A0A1B6LU56</accession>
<sequence>QSPHDWDPVLSPVLSSINGKQTTIKIKDIEKPQIRDPLKEIYFKDVFSNNLCSLLSDKNIELSRSKHVIFNQNCNATTSKKLKLLEDKKRNKLSLRLRNKNSACKENSSKPNKSKRIANTEEEVSLLFEFPKKPTVNGIKSVNDPSQ</sequence>
<feature type="compositionally biased region" description="Polar residues" evidence="1">
    <location>
        <begin position="100"/>
        <end position="111"/>
    </location>
</feature>
<dbReference type="AlphaFoldDB" id="A0A1B6LU56"/>
<feature type="non-terminal residue" evidence="2">
    <location>
        <position position="147"/>
    </location>
</feature>
<reference evidence="2" key="1">
    <citation type="submission" date="2015-11" db="EMBL/GenBank/DDBJ databases">
        <title>De novo transcriptome assembly of four potential Pierce s Disease insect vectors from Arizona vineyards.</title>
        <authorList>
            <person name="Tassone E.E."/>
        </authorList>
    </citation>
    <scope>NUCLEOTIDE SEQUENCE</scope>
</reference>